<evidence type="ECO:0000259" key="5">
    <source>
        <dbReference type="Pfam" id="PF05726"/>
    </source>
</evidence>
<proteinExistence type="inferred from homology"/>
<accession>A0ABU7RTA3</accession>
<dbReference type="Proteomes" id="UP001332243">
    <property type="component" value="Unassembled WGS sequence"/>
</dbReference>
<evidence type="ECO:0000313" key="6">
    <source>
        <dbReference type="EMBL" id="MEE6259737.1"/>
    </source>
</evidence>
<dbReference type="CDD" id="cd02247">
    <property type="entry name" value="cupin_pirin_C"/>
    <property type="match status" value="1"/>
</dbReference>
<evidence type="ECO:0000256" key="3">
    <source>
        <dbReference type="SAM" id="MobiDB-lite"/>
    </source>
</evidence>
<dbReference type="RefSeq" id="WP_331214861.1">
    <property type="nucleotide sequence ID" value="NZ_JAZGQK010000012.1"/>
</dbReference>
<dbReference type="PIRSF" id="PIRSF006232">
    <property type="entry name" value="Pirin"/>
    <property type="match status" value="1"/>
</dbReference>
<evidence type="ECO:0000313" key="7">
    <source>
        <dbReference type="Proteomes" id="UP001332243"/>
    </source>
</evidence>
<dbReference type="EMBL" id="JAZGQK010000012">
    <property type="protein sequence ID" value="MEE6259737.1"/>
    <property type="molecule type" value="Genomic_DNA"/>
</dbReference>
<reference evidence="6 7" key="1">
    <citation type="submission" date="2024-01" db="EMBL/GenBank/DDBJ databases">
        <title>Genome insights into Plantactinospora sonchi sp. nov.</title>
        <authorList>
            <person name="Wang L."/>
        </authorList>
    </citation>
    <scope>NUCLEOTIDE SEQUENCE [LARGE SCALE GENOMIC DNA]</scope>
    <source>
        <strain evidence="6 7">NEAU-QY2</strain>
    </source>
</reference>
<sequence>MSSTEPMLGQTVPPAATAVAEPTNVLLPGHDVPLGRYTTVRRLLPQRPRRTIGAWCFVDHFGPDNVANRPGMGIGPHPHTGLQTVTWLVHGEIRHLDSLGSDQLIRPGQLNVMTSGRGIAHAEYSPPDHPPTLHGLQLWVALPDAARSGPPGFAHHADLPVLTDGDVSVTVLVGEFGGARSTAVVHTPLLGAQLRLPRGGTARAPLHGDFEHGVLVMSGAVEVAGIPLTPGSLLYLGTGRRELELRAEGPARLMLLGGEPFDEPLVMWWNFVGRSHEEIVEARTEWMAGGPRFGRVHGDDSAPLPAPTMPTTRLKSRDRHGRTVG</sequence>
<feature type="region of interest" description="Disordered" evidence="3">
    <location>
        <begin position="296"/>
        <end position="325"/>
    </location>
</feature>
<dbReference type="InterPro" id="IPR012093">
    <property type="entry name" value="Pirin"/>
</dbReference>
<dbReference type="Pfam" id="PF05726">
    <property type="entry name" value="Pirin_C"/>
    <property type="match status" value="1"/>
</dbReference>
<comment type="similarity">
    <text evidence="1 2">Belongs to the pirin family.</text>
</comment>
<dbReference type="InterPro" id="IPR014710">
    <property type="entry name" value="RmlC-like_jellyroll"/>
</dbReference>
<evidence type="ECO:0000259" key="4">
    <source>
        <dbReference type="Pfam" id="PF02678"/>
    </source>
</evidence>
<dbReference type="InterPro" id="IPR003829">
    <property type="entry name" value="Pirin_N_dom"/>
</dbReference>
<evidence type="ECO:0000256" key="2">
    <source>
        <dbReference type="RuleBase" id="RU003457"/>
    </source>
</evidence>
<dbReference type="InterPro" id="IPR008778">
    <property type="entry name" value="Pirin_C_dom"/>
</dbReference>
<comment type="caution">
    <text evidence="6">The sequence shown here is derived from an EMBL/GenBank/DDBJ whole genome shotgun (WGS) entry which is preliminary data.</text>
</comment>
<feature type="compositionally biased region" description="Basic residues" evidence="3">
    <location>
        <begin position="314"/>
        <end position="325"/>
    </location>
</feature>
<keyword evidence="7" id="KW-1185">Reference proteome</keyword>
<organism evidence="6 7">
    <name type="scientific">Plantactinospora sonchi</name>
    <dbReference type="NCBI Taxonomy" id="1544735"/>
    <lineage>
        <taxon>Bacteria</taxon>
        <taxon>Bacillati</taxon>
        <taxon>Actinomycetota</taxon>
        <taxon>Actinomycetes</taxon>
        <taxon>Micromonosporales</taxon>
        <taxon>Micromonosporaceae</taxon>
        <taxon>Plantactinospora</taxon>
    </lineage>
</organism>
<feature type="domain" description="Pirin N-terminal" evidence="4">
    <location>
        <begin position="40"/>
        <end position="140"/>
    </location>
</feature>
<feature type="domain" description="Pirin C-terminal" evidence="5">
    <location>
        <begin position="193"/>
        <end position="289"/>
    </location>
</feature>
<dbReference type="SUPFAM" id="SSF51182">
    <property type="entry name" value="RmlC-like cupins"/>
    <property type="match status" value="1"/>
</dbReference>
<protein>
    <submittedName>
        <fullName evidence="6">Pirin family protein</fullName>
    </submittedName>
</protein>
<name>A0ABU7RTA3_9ACTN</name>
<dbReference type="PANTHER" id="PTHR13903">
    <property type="entry name" value="PIRIN-RELATED"/>
    <property type="match status" value="1"/>
</dbReference>
<dbReference type="PANTHER" id="PTHR13903:SF8">
    <property type="entry name" value="PIRIN"/>
    <property type="match status" value="1"/>
</dbReference>
<gene>
    <name evidence="6" type="ORF">V1633_14710</name>
</gene>
<dbReference type="Pfam" id="PF02678">
    <property type="entry name" value="Pirin"/>
    <property type="match status" value="1"/>
</dbReference>
<dbReference type="Gene3D" id="2.60.120.10">
    <property type="entry name" value="Jelly Rolls"/>
    <property type="match status" value="1"/>
</dbReference>
<dbReference type="InterPro" id="IPR011051">
    <property type="entry name" value="RmlC_Cupin_sf"/>
</dbReference>
<evidence type="ECO:0000256" key="1">
    <source>
        <dbReference type="ARBA" id="ARBA00008416"/>
    </source>
</evidence>